<dbReference type="AlphaFoldDB" id="A0A2S7U4Q5"/>
<comment type="caution">
    <text evidence="2">The sequence shown here is derived from an EMBL/GenBank/DDBJ whole genome shotgun (WGS) entry which is preliminary data.</text>
</comment>
<feature type="signal peptide" evidence="1">
    <location>
        <begin position="1"/>
        <end position="19"/>
    </location>
</feature>
<accession>A0A2S7U4Q5</accession>
<feature type="chain" id="PRO_5015515961" description="Penicillin-binding protein activator LpoB" evidence="1">
    <location>
        <begin position="20"/>
        <end position="168"/>
    </location>
</feature>
<keyword evidence="1" id="KW-0732">Signal</keyword>
<reference evidence="2 3" key="1">
    <citation type="submission" date="2016-12" db="EMBL/GenBank/DDBJ databases">
        <title>Study of bacterial adaptation to deep sea.</title>
        <authorList>
            <person name="Song J."/>
            <person name="Yoshizawa S."/>
            <person name="Kogure K."/>
        </authorList>
    </citation>
    <scope>NUCLEOTIDE SEQUENCE [LARGE SCALE GENOMIC DNA]</scope>
    <source>
        <strain evidence="2 3">SAORIC-165</strain>
    </source>
</reference>
<dbReference type="EMBL" id="MQWA01000001">
    <property type="protein sequence ID" value="PQJ29497.1"/>
    <property type="molecule type" value="Genomic_DNA"/>
</dbReference>
<dbReference type="PROSITE" id="PS51257">
    <property type="entry name" value="PROKAR_LIPOPROTEIN"/>
    <property type="match status" value="1"/>
</dbReference>
<dbReference type="OrthoDB" id="196111at2"/>
<dbReference type="Pfam" id="PF04390">
    <property type="entry name" value="LptE"/>
    <property type="match status" value="1"/>
</dbReference>
<evidence type="ECO:0000313" key="2">
    <source>
        <dbReference type="EMBL" id="PQJ29497.1"/>
    </source>
</evidence>
<evidence type="ECO:0008006" key="4">
    <source>
        <dbReference type="Google" id="ProtNLM"/>
    </source>
</evidence>
<keyword evidence="3" id="KW-1185">Reference proteome</keyword>
<sequence>MLRQLLAAALCLTALTSCAGYQLGNVKPSELSSVNSISVPLFKNETQEQRLASLVTNSMVDAITRDGTYNIASAATSDADLIATIKTIEYSERRNARFDSLKATEMYMNLKVEWKLVDHQNQTLASGKVSGRTQFSVDSNQQTSRTNAFPDAAKNATELIMLRIANGF</sequence>
<name>A0A2S7U4Q5_9BACT</name>
<dbReference type="Gene3D" id="3.30.160.150">
    <property type="entry name" value="Lipoprotein like domain"/>
    <property type="match status" value="1"/>
</dbReference>
<organism evidence="2 3">
    <name type="scientific">Rubritalea profundi</name>
    <dbReference type="NCBI Taxonomy" id="1658618"/>
    <lineage>
        <taxon>Bacteria</taxon>
        <taxon>Pseudomonadati</taxon>
        <taxon>Verrucomicrobiota</taxon>
        <taxon>Verrucomicrobiia</taxon>
        <taxon>Verrucomicrobiales</taxon>
        <taxon>Rubritaleaceae</taxon>
        <taxon>Rubritalea</taxon>
    </lineage>
</organism>
<evidence type="ECO:0000256" key="1">
    <source>
        <dbReference type="SAM" id="SignalP"/>
    </source>
</evidence>
<proteinExistence type="predicted"/>
<dbReference type="RefSeq" id="WP_105043995.1">
    <property type="nucleotide sequence ID" value="NZ_MQWA01000001.1"/>
</dbReference>
<evidence type="ECO:0000313" key="3">
    <source>
        <dbReference type="Proteomes" id="UP000239907"/>
    </source>
</evidence>
<gene>
    <name evidence="2" type="ORF">BSZ32_14015</name>
</gene>
<dbReference type="Proteomes" id="UP000239907">
    <property type="component" value="Unassembled WGS sequence"/>
</dbReference>
<dbReference type="InterPro" id="IPR007485">
    <property type="entry name" value="LPS_assembly_LptE"/>
</dbReference>
<protein>
    <recommendedName>
        <fullName evidence="4">Penicillin-binding protein activator LpoB</fullName>
    </recommendedName>
</protein>